<dbReference type="InterPro" id="IPR005115">
    <property type="entry name" value="Gly_transporter"/>
</dbReference>
<dbReference type="EMBL" id="CP045119">
    <property type="protein sequence ID" value="QIN81690.1"/>
    <property type="molecule type" value="Genomic_DNA"/>
</dbReference>
<feature type="transmembrane region" description="Helical" evidence="7">
    <location>
        <begin position="6"/>
        <end position="22"/>
    </location>
</feature>
<keyword evidence="3" id="KW-1003">Cell membrane</keyword>
<gene>
    <name evidence="9" type="ORF">GBA63_02860</name>
</gene>
<keyword evidence="10" id="KW-1185">Reference proteome</keyword>
<feature type="domain" description="Glycine transporter" evidence="8">
    <location>
        <begin position="5"/>
        <end position="78"/>
    </location>
</feature>
<dbReference type="Proteomes" id="UP000501452">
    <property type="component" value="Chromosome"/>
</dbReference>
<evidence type="ECO:0000256" key="3">
    <source>
        <dbReference type="ARBA" id="ARBA00022475"/>
    </source>
</evidence>
<reference evidence="9 10" key="1">
    <citation type="submission" date="2019-10" db="EMBL/GenBank/DDBJ databases">
        <title>Rubrobacter sp nov SCSIO 52090 isolated from a deep-sea sediment in the South China Sea.</title>
        <authorList>
            <person name="Chen R.W."/>
        </authorList>
    </citation>
    <scope>NUCLEOTIDE SEQUENCE [LARGE SCALE GENOMIC DNA]</scope>
    <source>
        <strain evidence="9 10">SCSIO 52909</strain>
    </source>
</reference>
<proteinExistence type="inferred from homology"/>
<evidence type="ECO:0000256" key="6">
    <source>
        <dbReference type="ARBA" id="ARBA00023136"/>
    </source>
</evidence>
<feature type="transmembrane region" description="Helical" evidence="7">
    <location>
        <begin position="29"/>
        <end position="50"/>
    </location>
</feature>
<evidence type="ECO:0000256" key="1">
    <source>
        <dbReference type="ARBA" id="ARBA00004651"/>
    </source>
</evidence>
<evidence type="ECO:0000313" key="9">
    <source>
        <dbReference type="EMBL" id="QIN81690.1"/>
    </source>
</evidence>
<feature type="transmembrane region" description="Helical" evidence="7">
    <location>
        <begin position="115"/>
        <end position="136"/>
    </location>
</feature>
<name>A0A6G8Q5F7_9ACTN</name>
<evidence type="ECO:0000259" key="8">
    <source>
        <dbReference type="Pfam" id="PF03458"/>
    </source>
</evidence>
<dbReference type="PANTHER" id="PTHR30506:SF3">
    <property type="entry name" value="UPF0126 INNER MEMBRANE PROTEIN YADS-RELATED"/>
    <property type="match status" value="1"/>
</dbReference>
<feature type="transmembrane region" description="Helical" evidence="7">
    <location>
        <begin position="62"/>
        <end position="82"/>
    </location>
</feature>
<evidence type="ECO:0000256" key="7">
    <source>
        <dbReference type="SAM" id="Phobius"/>
    </source>
</evidence>
<evidence type="ECO:0000256" key="4">
    <source>
        <dbReference type="ARBA" id="ARBA00022692"/>
    </source>
</evidence>
<dbReference type="KEGG" id="rub:GBA63_02860"/>
<dbReference type="GO" id="GO:0005886">
    <property type="term" value="C:plasma membrane"/>
    <property type="evidence" value="ECO:0007669"/>
    <property type="project" value="UniProtKB-SubCell"/>
</dbReference>
<organism evidence="9 10">
    <name type="scientific">Rubrobacter tropicus</name>
    <dbReference type="NCBI Taxonomy" id="2653851"/>
    <lineage>
        <taxon>Bacteria</taxon>
        <taxon>Bacillati</taxon>
        <taxon>Actinomycetota</taxon>
        <taxon>Rubrobacteria</taxon>
        <taxon>Rubrobacterales</taxon>
        <taxon>Rubrobacteraceae</taxon>
        <taxon>Rubrobacter</taxon>
    </lineage>
</organism>
<dbReference type="AlphaFoldDB" id="A0A6G8Q5F7"/>
<keyword evidence="6 7" id="KW-0472">Membrane</keyword>
<dbReference type="RefSeq" id="WP_166173320.1">
    <property type="nucleotide sequence ID" value="NZ_CP045119.1"/>
</dbReference>
<accession>A0A6G8Q5F7</accession>
<evidence type="ECO:0000313" key="10">
    <source>
        <dbReference type="Proteomes" id="UP000501452"/>
    </source>
</evidence>
<keyword evidence="5 7" id="KW-1133">Transmembrane helix</keyword>
<dbReference type="Pfam" id="PF03458">
    <property type="entry name" value="Gly_transporter"/>
    <property type="match status" value="2"/>
</dbReference>
<evidence type="ECO:0000256" key="5">
    <source>
        <dbReference type="ARBA" id="ARBA00022989"/>
    </source>
</evidence>
<sequence length="213" mass="22505">MALYVVDLFGVAVFAISGALTAGRKRMDLFGVLVVAVITAIGGGTVRDLLLDRRPIFWIEDPTYLLVSVLAAAATLAYARFLRPPRYSLLVADAFGLAVFTFIGATTAYEAGVPAPIVVLMGTITGVAGGMMRDVLCSEVPLVLRREVYATAAIAGATVYVLLTNAGVDGAIVALLTISTVFLLRLTALRLDLHIPSPGPKDVENSTSHDERL</sequence>
<comment type="similarity">
    <text evidence="2">Belongs to the UPF0126 family.</text>
</comment>
<evidence type="ECO:0000256" key="2">
    <source>
        <dbReference type="ARBA" id="ARBA00008193"/>
    </source>
</evidence>
<feature type="domain" description="Glycine transporter" evidence="8">
    <location>
        <begin position="91"/>
        <end position="164"/>
    </location>
</feature>
<comment type="subcellular location">
    <subcellularLocation>
        <location evidence="1">Cell membrane</location>
        <topology evidence="1">Multi-pass membrane protein</topology>
    </subcellularLocation>
</comment>
<protein>
    <submittedName>
        <fullName evidence="9">Trimeric intracellular cation channel family protein</fullName>
    </submittedName>
</protein>
<keyword evidence="4 7" id="KW-0812">Transmembrane</keyword>
<dbReference type="PANTHER" id="PTHR30506">
    <property type="entry name" value="INNER MEMBRANE PROTEIN"/>
    <property type="match status" value="1"/>
</dbReference>
<feature type="transmembrane region" description="Helical" evidence="7">
    <location>
        <begin position="89"/>
        <end position="109"/>
    </location>
</feature>